<protein>
    <submittedName>
        <fullName evidence="6">ABC transporter ATP-binding protein</fullName>
    </submittedName>
</protein>
<evidence type="ECO:0000259" key="5">
    <source>
        <dbReference type="PROSITE" id="PS50893"/>
    </source>
</evidence>
<evidence type="ECO:0000313" key="6">
    <source>
        <dbReference type="EMBL" id="MFC0527813.1"/>
    </source>
</evidence>
<name>A0ABV6LZE6_9ACTN</name>
<dbReference type="InterPro" id="IPR003593">
    <property type="entry name" value="AAA+_ATPase"/>
</dbReference>
<dbReference type="PROSITE" id="PS50893">
    <property type="entry name" value="ABC_TRANSPORTER_2"/>
    <property type="match status" value="1"/>
</dbReference>
<dbReference type="Gene3D" id="3.40.50.300">
    <property type="entry name" value="P-loop containing nucleotide triphosphate hydrolases"/>
    <property type="match status" value="1"/>
</dbReference>
<dbReference type="PANTHER" id="PTHR42798">
    <property type="entry name" value="LIPOPROTEIN-RELEASING SYSTEM ATP-BINDING PROTEIN LOLD"/>
    <property type="match status" value="1"/>
</dbReference>
<dbReference type="EMBL" id="JBHLUH010000010">
    <property type="protein sequence ID" value="MFC0527813.1"/>
    <property type="molecule type" value="Genomic_DNA"/>
</dbReference>
<dbReference type="Pfam" id="PF00005">
    <property type="entry name" value="ABC_tran"/>
    <property type="match status" value="1"/>
</dbReference>
<evidence type="ECO:0000256" key="2">
    <source>
        <dbReference type="ARBA" id="ARBA00022448"/>
    </source>
</evidence>
<feature type="domain" description="ABC transporter" evidence="5">
    <location>
        <begin position="13"/>
        <end position="250"/>
    </location>
</feature>
<keyword evidence="2" id="KW-0813">Transport</keyword>
<reference evidence="6 7" key="1">
    <citation type="submission" date="2024-09" db="EMBL/GenBank/DDBJ databases">
        <authorList>
            <person name="Sun Q."/>
            <person name="Mori K."/>
        </authorList>
    </citation>
    <scope>NUCLEOTIDE SEQUENCE [LARGE SCALE GENOMIC DNA]</scope>
    <source>
        <strain evidence="6 7">TBRC 3947</strain>
    </source>
</reference>
<evidence type="ECO:0000256" key="3">
    <source>
        <dbReference type="ARBA" id="ARBA00022741"/>
    </source>
</evidence>
<dbReference type="PANTHER" id="PTHR42798:SF2">
    <property type="entry name" value="ABC TRANSPORTER ATP-BINDING PROTEIN MG467-RELATED"/>
    <property type="match status" value="1"/>
</dbReference>
<sequence>MTTTAARDTHVAARATDVWKVYGAGEAQVVALRGVTAEFDRGRFTAIMGPSGSGKSTLMHCLAGLDSVTRGQVAIGETVVTGLGDAGLTKLRRDKVGFIFQQFNLLPTLSAKENILLPLSIAGRKPDQEWFDTVITTVGLGDRLGHRPNQLSGGQQQRVACARALVSRPEVIFADEPTGNLDSRSGAEVLAFLQRSVREYGQTIVMVTHDPVAASYADRVVFLADGQIVSELYDPTPETVLDTMKRLDVLAGEAAQ</sequence>
<dbReference type="GO" id="GO:0005524">
    <property type="term" value="F:ATP binding"/>
    <property type="evidence" value="ECO:0007669"/>
    <property type="project" value="UniProtKB-KW"/>
</dbReference>
<keyword evidence="4 6" id="KW-0067">ATP-binding</keyword>
<proteinExistence type="inferred from homology"/>
<dbReference type="InterPro" id="IPR027417">
    <property type="entry name" value="P-loop_NTPase"/>
</dbReference>
<comment type="caution">
    <text evidence="6">The sequence shown here is derived from an EMBL/GenBank/DDBJ whole genome shotgun (WGS) entry which is preliminary data.</text>
</comment>
<dbReference type="CDD" id="cd03255">
    <property type="entry name" value="ABC_MJ0796_LolCDE_FtsE"/>
    <property type="match status" value="1"/>
</dbReference>
<keyword evidence="7" id="KW-1185">Reference proteome</keyword>
<accession>A0ABV6LZE6</accession>
<dbReference type="SUPFAM" id="SSF52540">
    <property type="entry name" value="P-loop containing nucleoside triphosphate hydrolases"/>
    <property type="match status" value="1"/>
</dbReference>
<dbReference type="InterPro" id="IPR003439">
    <property type="entry name" value="ABC_transporter-like_ATP-bd"/>
</dbReference>
<dbReference type="SMART" id="SM00382">
    <property type="entry name" value="AAA"/>
    <property type="match status" value="1"/>
</dbReference>
<evidence type="ECO:0000256" key="4">
    <source>
        <dbReference type="ARBA" id="ARBA00022840"/>
    </source>
</evidence>
<evidence type="ECO:0000313" key="7">
    <source>
        <dbReference type="Proteomes" id="UP001589867"/>
    </source>
</evidence>
<gene>
    <name evidence="6" type="ORF">ACFFIA_09080</name>
</gene>
<comment type="similarity">
    <text evidence="1">Belongs to the ABC transporter superfamily.</text>
</comment>
<dbReference type="InterPro" id="IPR017911">
    <property type="entry name" value="MacB-like_ATP-bd"/>
</dbReference>
<keyword evidence="3" id="KW-0547">Nucleotide-binding</keyword>
<organism evidence="6 7">
    <name type="scientific">Phytohabitans kaempferiae</name>
    <dbReference type="NCBI Taxonomy" id="1620943"/>
    <lineage>
        <taxon>Bacteria</taxon>
        <taxon>Bacillati</taxon>
        <taxon>Actinomycetota</taxon>
        <taxon>Actinomycetes</taxon>
        <taxon>Micromonosporales</taxon>
        <taxon>Micromonosporaceae</taxon>
    </lineage>
</organism>
<dbReference type="RefSeq" id="WP_377248475.1">
    <property type="nucleotide sequence ID" value="NZ_JBHLUH010000010.1"/>
</dbReference>
<evidence type="ECO:0000256" key="1">
    <source>
        <dbReference type="ARBA" id="ARBA00005417"/>
    </source>
</evidence>
<dbReference type="Proteomes" id="UP001589867">
    <property type="component" value="Unassembled WGS sequence"/>
</dbReference>